<dbReference type="InterPro" id="IPR023296">
    <property type="entry name" value="Glyco_hydro_beta-prop_sf"/>
</dbReference>
<protein>
    <recommendedName>
        <fullName evidence="4">Glycosyl hydrolase family 32 N-terminal domain-containing protein</fullName>
    </recommendedName>
</protein>
<dbReference type="InterPro" id="IPR018053">
    <property type="entry name" value="Glyco_hydro_32_AS"/>
</dbReference>
<dbReference type="GO" id="GO:0004553">
    <property type="term" value="F:hydrolase activity, hydrolyzing O-glycosyl compounds"/>
    <property type="evidence" value="ECO:0007669"/>
    <property type="project" value="InterPro"/>
</dbReference>
<dbReference type="GO" id="GO:0005975">
    <property type="term" value="P:carbohydrate metabolic process"/>
    <property type="evidence" value="ECO:0007669"/>
    <property type="project" value="InterPro"/>
</dbReference>
<accession>A0A382P6Q4</accession>
<dbReference type="InterPro" id="IPR013148">
    <property type="entry name" value="Glyco_hydro_32_N"/>
</dbReference>
<feature type="non-terminal residue" evidence="5">
    <location>
        <position position="122"/>
    </location>
</feature>
<dbReference type="PANTHER" id="PTHR43101:SF1">
    <property type="entry name" value="BETA-FRUCTOSIDASE"/>
    <property type="match status" value="1"/>
</dbReference>
<dbReference type="InterPro" id="IPR051214">
    <property type="entry name" value="GH32_Enzymes"/>
</dbReference>
<reference evidence="5" key="1">
    <citation type="submission" date="2018-05" db="EMBL/GenBank/DDBJ databases">
        <authorList>
            <person name="Lanie J.A."/>
            <person name="Ng W.-L."/>
            <person name="Kazmierczak K.M."/>
            <person name="Andrzejewski T.M."/>
            <person name="Davidsen T.M."/>
            <person name="Wayne K.J."/>
            <person name="Tettelin H."/>
            <person name="Glass J.I."/>
            <person name="Rusch D."/>
            <person name="Podicherti R."/>
            <person name="Tsui H.-C.T."/>
            <person name="Winkler M.E."/>
        </authorList>
    </citation>
    <scope>NUCLEOTIDE SEQUENCE</scope>
</reference>
<dbReference type="AlphaFoldDB" id="A0A382P6Q4"/>
<evidence type="ECO:0000256" key="2">
    <source>
        <dbReference type="ARBA" id="ARBA00022801"/>
    </source>
</evidence>
<gene>
    <name evidence="5" type="ORF">METZ01_LOCUS321351</name>
</gene>
<feature type="domain" description="Glycosyl hydrolase family 32 N-terminal" evidence="4">
    <location>
        <begin position="43"/>
        <end position="122"/>
    </location>
</feature>
<dbReference type="Gene3D" id="2.115.10.20">
    <property type="entry name" value="Glycosyl hydrolase domain, family 43"/>
    <property type="match status" value="1"/>
</dbReference>
<name>A0A382P6Q4_9ZZZZ</name>
<dbReference type="Pfam" id="PF00251">
    <property type="entry name" value="Glyco_hydro_32N"/>
    <property type="match status" value="1"/>
</dbReference>
<evidence type="ECO:0000313" key="5">
    <source>
        <dbReference type="EMBL" id="SVC68497.1"/>
    </source>
</evidence>
<keyword evidence="3" id="KW-0326">Glycosidase</keyword>
<evidence type="ECO:0000259" key="4">
    <source>
        <dbReference type="Pfam" id="PF00251"/>
    </source>
</evidence>
<dbReference type="PANTHER" id="PTHR43101">
    <property type="entry name" value="BETA-FRUCTOSIDASE"/>
    <property type="match status" value="1"/>
</dbReference>
<sequence length="122" mass="14191">MNLKSSSNYVPSVLTGLNSSEIIDRFRSSRESLAKDPYRPIFHFSPPENIINDPNGLCEWNGFYHLFYQFKPKGEQRVHWGHTVSTDLIHWEDLEPAIYPVLEKDCYSGQTLVEDNRVIAIY</sequence>
<organism evidence="5">
    <name type="scientific">marine metagenome</name>
    <dbReference type="NCBI Taxonomy" id="408172"/>
    <lineage>
        <taxon>unclassified sequences</taxon>
        <taxon>metagenomes</taxon>
        <taxon>ecological metagenomes</taxon>
    </lineage>
</organism>
<dbReference type="EMBL" id="UINC01104948">
    <property type="protein sequence ID" value="SVC68497.1"/>
    <property type="molecule type" value="Genomic_DNA"/>
</dbReference>
<evidence type="ECO:0000256" key="3">
    <source>
        <dbReference type="ARBA" id="ARBA00023295"/>
    </source>
</evidence>
<proteinExistence type="inferred from homology"/>
<evidence type="ECO:0000256" key="1">
    <source>
        <dbReference type="ARBA" id="ARBA00009902"/>
    </source>
</evidence>
<dbReference type="PROSITE" id="PS00609">
    <property type="entry name" value="GLYCOSYL_HYDROL_F32"/>
    <property type="match status" value="1"/>
</dbReference>
<comment type="similarity">
    <text evidence="1">Belongs to the glycosyl hydrolase 32 family.</text>
</comment>
<dbReference type="SUPFAM" id="SSF75005">
    <property type="entry name" value="Arabinanase/levansucrase/invertase"/>
    <property type="match status" value="1"/>
</dbReference>
<keyword evidence="2" id="KW-0378">Hydrolase</keyword>